<gene>
    <name evidence="1" type="ORF">HPB49_020554</name>
</gene>
<protein>
    <submittedName>
        <fullName evidence="1">Uncharacterized protein</fullName>
    </submittedName>
</protein>
<reference evidence="1" key="1">
    <citation type="submission" date="2020-05" db="EMBL/GenBank/DDBJ databases">
        <title>Large-scale comparative analyses of tick genomes elucidate their genetic diversity and vector capacities.</title>
        <authorList>
            <person name="Jia N."/>
            <person name="Wang J."/>
            <person name="Shi W."/>
            <person name="Du L."/>
            <person name="Sun Y."/>
            <person name="Zhan W."/>
            <person name="Jiang J."/>
            <person name="Wang Q."/>
            <person name="Zhang B."/>
            <person name="Ji P."/>
            <person name="Sakyi L.B."/>
            <person name="Cui X."/>
            <person name="Yuan T."/>
            <person name="Jiang B."/>
            <person name="Yang W."/>
            <person name="Lam T.T.-Y."/>
            <person name="Chang Q."/>
            <person name="Ding S."/>
            <person name="Wang X."/>
            <person name="Zhu J."/>
            <person name="Ruan X."/>
            <person name="Zhao L."/>
            <person name="Wei J."/>
            <person name="Que T."/>
            <person name="Du C."/>
            <person name="Cheng J."/>
            <person name="Dai P."/>
            <person name="Han X."/>
            <person name="Huang E."/>
            <person name="Gao Y."/>
            <person name="Liu J."/>
            <person name="Shao H."/>
            <person name="Ye R."/>
            <person name="Li L."/>
            <person name="Wei W."/>
            <person name="Wang X."/>
            <person name="Wang C."/>
            <person name="Yang T."/>
            <person name="Huo Q."/>
            <person name="Li W."/>
            <person name="Guo W."/>
            <person name="Chen H."/>
            <person name="Zhou L."/>
            <person name="Ni X."/>
            <person name="Tian J."/>
            <person name="Zhou Y."/>
            <person name="Sheng Y."/>
            <person name="Liu T."/>
            <person name="Pan Y."/>
            <person name="Xia L."/>
            <person name="Li J."/>
            <person name="Zhao F."/>
            <person name="Cao W."/>
        </authorList>
    </citation>
    <scope>NUCLEOTIDE SEQUENCE</scope>
    <source>
        <strain evidence="1">Dsil-2018</strain>
    </source>
</reference>
<dbReference type="EMBL" id="CM023473">
    <property type="protein sequence ID" value="KAH7954649.1"/>
    <property type="molecule type" value="Genomic_DNA"/>
</dbReference>
<name>A0ACB8CZR2_DERSI</name>
<dbReference type="Proteomes" id="UP000821865">
    <property type="component" value="Chromosome 4"/>
</dbReference>
<organism evidence="1 2">
    <name type="scientific">Dermacentor silvarum</name>
    <name type="common">Tick</name>
    <dbReference type="NCBI Taxonomy" id="543639"/>
    <lineage>
        <taxon>Eukaryota</taxon>
        <taxon>Metazoa</taxon>
        <taxon>Ecdysozoa</taxon>
        <taxon>Arthropoda</taxon>
        <taxon>Chelicerata</taxon>
        <taxon>Arachnida</taxon>
        <taxon>Acari</taxon>
        <taxon>Parasitiformes</taxon>
        <taxon>Ixodida</taxon>
        <taxon>Ixodoidea</taxon>
        <taxon>Ixodidae</taxon>
        <taxon>Rhipicephalinae</taxon>
        <taxon>Dermacentor</taxon>
    </lineage>
</organism>
<keyword evidence="2" id="KW-1185">Reference proteome</keyword>
<evidence type="ECO:0000313" key="2">
    <source>
        <dbReference type="Proteomes" id="UP000821865"/>
    </source>
</evidence>
<evidence type="ECO:0000313" key="1">
    <source>
        <dbReference type="EMBL" id="KAH7954649.1"/>
    </source>
</evidence>
<comment type="caution">
    <text evidence="1">The sequence shown here is derived from an EMBL/GenBank/DDBJ whole genome shotgun (WGS) entry which is preliminary data.</text>
</comment>
<accession>A0ACB8CZR2</accession>
<sequence>MRLMCCKPDLSYVSQRIICDAVDKACGILSVPITKQLRASVSAARKRYNAHIKAQKQEKLDEARHSKRRLVNHEIDNTKKRKRELEAVIADLTVSGKSRSIK</sequence>
<proteinExistence type="predicted"/>